<evidence type="ECO:0000313" key="4">
    <source>
        <dbReference type="EMBL" id="OFW32005.1"/>
    </source>
</evidence>
<dbReference type="PANTHER" id="PTHR34295">
    <property type="entry name" value="BIOTIN TRANSPORTER BIOY"/>
    <property type="match status" value="1"/>
</dbReference>
<dbReference type="PIRSF" id="PIRSF016661">
    <property type="entry name" value="BioY"/>
    <property type="match status" value="1"/>
</dbReference>
<feature type="transmembrane region" description="Helical" evidence="3">
    <location>
        <begin position="80"/>
        <end position="98"/>
    </location>
</feature>
<keyword evidence="3" id="KW-0812">Transmembrane</keyword>
<dbReference type="AlphaFoldDB" id="A0A1F2ULV9"/>
<dbReference type="Gene3D" id="1.10.1760.20">
    <property type="match status" value="1"/>
</dbReference>
<dbReference type="PANTHER" id="PTHR34295:SF1">
    <property type="entry name" value="BIOTIN TRANSPORTER BIOY"/>
    <property type="match status" value="1"/>
</dbReference>
<name>A0A1F2ULV9_9ACTN</name>
<sequence>MAKAALMAALTAATAIVAIPIGSVPVTLQVFFVLLAGLVLGPVYGALSMIVYMLLGIVGLPVFAGGAAGIGAVIGPRGGYLFGFVLATVIVGFIASRGKNSVSQLAIAMGAGIVAIYVLGVVQLSLVTGMSLMQAILAGAAPFIIFDVIKAVAAVAVARRIGLANGRSTHR</sequence>
<evidence type="ECO:0000256" key="2">
    <source>
        <dbReference type="PIRNR" id="PIRNR016661"/>
    </source>
</evidence>
<feature type="transmembrane region" description="Helical" evidence="3">
    <location>
        <begin position="132"/>
        <end position="158"/>
    </location>
</feature>
<evidence type="ECO:0000256" key="3">
    <source>
        <dbReference type="SAM" id="Phobius"/>
    </source>
</evidence>
<keyword evidence="3" id="KW-1133">Transmembrane helix</keyword>
<dbReference type="Pfam" id="PF02632">
    <property type="entry name" value="BioY"/>
    <property type="match status" value="1"/>
</dbReference>
<reference evidence="4 5" key="1">
    <citation type="journal article" date="2016" name="Nat. Commun.">
        <title>Thousands of microbial genomes shed light on interconnected biogeochemical processes in an aquifer system.</title>
        <authorList>
            <person name="Anantharaman K."/>
            <person name="Brown C.T."/>
            <person name="Hug L.A."/>
            <person name="Sharon I."/>
            <person name="Castelle C.J."/>
            <person name="Probst A.J."/>
            <person name="Thomas B.C."/>
            <person name="Singh A."/>
            <person name="Wilkins M.J."/>
            <person name="Karaoz U."/>
            <person name="Brodie E.L."/>
            <person name="Williams K.H."/>
            <person name="Hubbard S.S."/>
            <person name="Banfield J.F."/>
        </authorList>
    </citation>
    <scope>NUCLEOTIDE SEQUENCE [LARGE SCALE GENOMIC DNA]</scope>
</reference>
<accession>A0A1F2ULV9</accession>
<keyword evidence="2" id="KW-0813">Transport</keyword>
<dbReference type="EMBL" id="MELI01000106">
    <property type="protein sequence ID" value="OFW32005.1"/>
    <property type="molecule type" value="Genomic_DNA"/>
</dbReference>
<feature type="transmembrane region" description="Helical" evidence="3">
    <location>
        <begin position="54"/>
        <end position="74"/>
    </location>
</feature>
<keyword evidence="2" id="KW-1003">Cell membrane</keyword>
<keyword evidence="2 3" id="KW-0472">Membrane</keyword>
<comment type="similarity">
    <text evidence="1 2">Belongs to the BioY family.</text>
</comment>
<comment type="caution">
    <text evidence="4">The sequence shown here is derived from an EMBL/GenBank/DDBJ whole genome shotgun (WGS) entry which is preliminary data.</text>
</comment>
<protein>
    <recommendedName>
        <fullName evidence="2">Biotin transporter</fullName>
    </recommendedName>
</protein>
<gene>
    <name evidence="4" type="ORF">A2074_08215</name>
</gene>
<proteinExistence type="inferred from homology"/>
<comment type="subcellular location">
    <subcellularLocation>
        <location evidence="2">Cell membrane</location>
        <topology evidence="2">Multi-pass membrane protein</topology>
    </subcellularLocation>
</comment>
<dbReference type="GO" id="GO:0015225">
    <property type="term" value="F:biotin transmembrane transporter activity"/>
    <property type="evidence" value="ECO:0007669"/>
    <property type="project" value="UniProtKB-UniRule"/>
</dbReference>
<dbReference type="Proteomes" id="UP000178086">
    <property type="component" value="Unassembled WGS sequence"/>
</dbReference>
<organism evidence="4 5">
    <name type="scientific">Candidatus Aquicultor primus</name>
    <dbReference type="NCBI Taxonomy" id="1797195"/>
    <lineage>
        <taxon>Bacteria</taxon>
        <taxon>Bacillati</taxon>
        <taxon>Actinomycetota</taxon>
        <taxon>Candidatus Aquicultoria</taxon>
        <taxon>Candidatus Aquicultorales</taxon>
        <taxon>Candidatus Aquicultoraceae</taxon>
        <taxon>Candidatus Aquicultor</taxon>
    </lineage>
</organism>
<evidence type="ECO:0000256" key="1">
    <source>
        <dbReference type="ARBA" id="ARBA00010692"/>
    </source>
</evidence>
<feature type="transmembrane region" description="Helical" evidence="3">
    <location>
        <begin position="105"/>
        <end position="126"/>
    </location>
</feature>
<dbReference type="GO" id="GO:0005886">
    <property type="term" value="C:plasma membrane"/>
    <property type="evidence" value="ECO:0007669"/>
    <property type="project" value="UniProtKB-SubCell"/>
</dbReference>
<dbReference type="InterPro" id="IPR003784">
    <property type="entry name" value="BioY"/>
</dbReference>
<evidence type="ECO:0000313" key="5">
    <source>
        <dbReference type="Proteomes" id="UP000178086"/>
    </source>
</evidence>